<reference evidence="2 3" key="1">
    <citation type="journal article" date="2024" name="J Genomics">
        <title>Draft genome sequencing and assembly of Favolaschia claudopus CIRM-BRFM 2984 isolated from oak limbs.</title>
        <authorList>
            <person name="Navarro D."/>
            <person name="Drula E."/>
            <person name="Chaduli D."/>
            <person name="Cazenave R."/>
            <person name="Ahrendt S."/>
            <person name="Wang J."/>
            <person name="Lipzen A."/>
            <person name="Daum C."/>
            <person name="Barry K."/>
            <person name="Grigoriev I.V."/>
            <person name="Favel A."/>
            <person name="Rosso M.N."/>
            <person name="Martin F."/>
        </authorList>
    </citation>
    <scope>NUCLEOTIDE SEQUENCE [LARGE SCALE GENOMIC DNA]</scope>
    <source>
        <strain evidence="2 3">CIRM-BRFM 2984</strain>
    </source>
</reference>
<evidence type="ECO:0000313" key="3">
    <source>
        <dbReference type="Proteomes" id="UP001362999"/>
    </source>
</evidence>
<accession>A0AAW0ASF4</accession>
<gene>
    <name evidence="2" type="ORF">R3P38DRAFT_1404462</name>
</gene>
<protein>
    <submittedName>
        <fullName evidence="2">Uncharacterized protein</fullName>
    </submittedName>
</protein>
<evidence type="ECO:0000313" key="2">
    <source>
        <dbReference type="EMBL" id="KAK7016364.1"/>
    </source>
</evidence>
<name>A0AAW0ASF4_9AGAR</name>
<keyword evidence="1" id="KW-0812">Transmembrane</keyword>
<feature type="transmembrane region" description="Helical" evidence="1">
    <location>
        <begin position="48"/>
        <end position="66"/>
    </location>
</feature>
<sequence>MDSLAATGISAGHSSSIAFFFTCCNTAGVNTTLQLEIARSRRRSMASVIPFFLALVFGGPNFGPLLERRLPGSYLVRIHV</sequence>
<organism evidence="2 3">
    <name type="scientific">Favolaschia claudopus</name>
    <dbReference type="NCBI Taxonomy" id="2862362"/>
    <lineage>
        <taxon>Eukaryota</taxon>
        <taxon>Fungi</taxon>
        <taxon>Dikarya</taxon>
        <taxon>Basidiomycota</taxon>
        <taxon>Agaricomycotina</taxon>
        <taxon>Agaricomycetes</taxon>
        <taxon>Agaricomycetidae</taxon>
        <taxon>Agaricales</taxon>
        <taxon>Marasmiineae</taxon>
        <taxon>Mycenaceae</taxon>
        <taxon>Favolaschia</taxon>
    </lineage>
</organism>
<dbReference type="Proteomes" id="UP001362999">
    <property type="component" value="Unassembled WGS sequence"/>
</dbReference>
<dbReference type="EMBL" id="JAWWNJ010000051">
    <property type="protein sequence ID" value="KAK7016364.1"/>
    <property type="molecule type" value="Genomic_DNA"/>
</dbReference>
<proteinExistence type="predicted"/>
<dbReference type="AlphaFoldDB" id="A0AAW0ASF4"/>
<keyword evidence="1" id="KW-1133">Transmembrane helix</keyword>
<comment type="caution">
    <text evidence="2">The sequence shown here is derived from an EMBL/GenBank/DDBJ whole genome shotgun (WGS) entry which is preliminary data.</text>
</comment>
<keyword evidence="1" id="KW-0472">Membrane</keyword>
<evidence type="ECO:0000256" key="1">
    <source>
        <dbReference type="SAM" id="Phobius"/>
    </source>
</evidence>
<keyword evidence="3" id="KW-1185">Reference proteome</keyword>